<keyword evidence="1" id="KW-0812">Transmembrane</keyword>
<evidence type="ECO:0000313" key="2">
    <source>
        <dbReference type="EMBL" id="QNN99922.1"/>
    </source>
</evidence>
<feature type="transmembrane region" description="Helical" evidence="1">
    <location>
        <begin position="7"/>
        <end position="25"/>
    </location>
</feature>
<dbReference type="EMBL" id="MT670417">
    <property type="protein sequence ID" value="QNN99922.1"/>
    <property type="molecule type" value="Genomic_DNA"/>
</dbReference>
<keyword evidence="1" id="KW-1133">Transmembrane helix</keyword>
<gene>
    <name evidence="2" type="ORF">phiPsa267_091</name>
</gene>
<protein>
    <submittedName>
        <fullName evidence="2">Uncharacterized protein</fullName>
    </submittedName>
</protein>
<organism evidence="2 3">
    <name type="scientific">Pseudomonas phage phiPsa267</name>
    <dbReference type="NCBI Taxonomy" id="1460361"/>
    <lineage>
        <taxon>Viruses</taxon>
        <taxon>Duplodnaviria</taxon>
        <taxon>Heunggongvirae</taxon>
        <taxon>Uroviricota</taxon>
        <taxon>Caudoviricetes</taxon>
        <taxon>Vandenendeviridae</taxon>
        <taxon>Gorskivirinae</taxon>
        <taxon>Otagovirus</taxon>
        <taxon>Otagovirus psa267</taxon>
    </lineage>
</organism>
<name>A0A7G9V0W7_9CAUD</name>
<evidence type="ECO:0000313" key="3">
    <source>
        <dbReference type="Proteomes" id="UP000516074"/>
    </source>
</evidence>
<evidence type="ECO:0000256" key="1">
    <source>
        <dbReference type="SAM" id="Phobius"/>
    </source>
</evidence>
<proteinExistence type="predicted"/>
<accession>A0A7G9V0W7</accession>
<keyword evidence="3" id="KW-1185">Reference proteome</keyword>
<dbReference type="Proteomes" id="UP000516074">
    <property type="component" value="Segment"/>
</dbReference>
<reference evidence="2 3" key="1">
    <citation type="submission" date="2020-06" db="EMBL/GenBank/DDBJ databases">
        <title>Characterization of Pseudomonas phiPsa374-like phages.</title>
        <authorList>
            <person name="Warring S."/>
            <person name="Malone L.M."/>
            <person name="Easingwood R.A."/>
            <person name="Rigano L."/>
            <person name="Frampton R.A."/>
            <person name="Lopez Acedo E."/>
            <person name="Templeton M.D."/>
            <person name="Kleffmann T."/>
            <person name="Bostina M."/>
            <person name="Fineran P.C."/>
        </authorList>
    </citation>
    <scope>NUCLEOTIDE SEQUENCE [LARGE SCALE GENOMIC DNA]</scope>
</reference>
<sequence length="140" mass="15249">MLTTIKTYLAVGVIVLTLMLAGYSYKLHGDVQRLEREVAMYAAAAEANKKEAEDAKSSCLITVDLLNQHYRDEIALSKAQQEAGDAINSLPTLTIKENANAAPTKPKGFSDDDRLSPDLMQLLDRAYCDGDKDSCSPPAK</sequence>
<keyword evidence="1" id="KW-0472">Membrane</keyword>